<dbReference type="EMBL" id="WFIY01000004">
    <property type="protein sequence ID" value="MUM65701.1"/>
    <property type="molecule type" value="Genomic_DNA"/>
</dbReference>
<dbReference type="Proteomes" id="UP000440125">
    <property type="component" value="Unassembled WGS sequence"/>
</dbReference>
<organism evidence="1 2">
    <name type="scientific">Acidianus infernus</name>
    <dbReference type="NCBI Taxonomy" id="12915"/>
    <lineage>
        <taxon>Archaea</taxon>
        <taxon>Thermoproteota</taxon>
        <taxon>Thermoprotei</taxon>
        <taxon>Sulfolobales</taxon>
        <taxon>Sulfolobaceae</taxon>
        <taxon>Acidianus</taxon>
    </lineage>
</organism>
<protein>
    <submittedName>
        <fullName evidence="1">Uncharacterized protein</fullName>
    </submittedName>
</protein>
<accession>A0A6A9QEW7</accession>
<dbReference type="RefSeq" id="WP_155864123.1">
    <property type="nucleotide sequence ID" value="NZ_WFIY01000004.1"/>
</dbReference>
<evidence type="ECO:0000313" key="1">
    <source>
        <dbReference type="EMBL" id="MUM65701.1"/>
    </source>
</evidence>
<dbReference type="OrthoDB" id="373123at2157"/>
<sequence>MEPVLVGITREGKIFEKGFVTSAGFLDIQLSSEYSSFSLNDQITCVKIKNKSILNGDEIEVDCVNFLKRYVNCIEDLLNNFYHCNNKELIENVKLLNEKIKYIVYLKEDEIILPFVGEEEMDSLSFKILRDYKERFYKVKEAKPHDSPRM</sequence>
<evidence type="ECO:0000313" key="2">
    <source>
        <dbReference type="Proteomes" id="UP000440125"/>
    </source>
</evidence>
<comment type="caution">
    <text evidence="1">The sequence shown here is derived from an EMBL/GenBank/DDBJ whole genome shotgun (WGS) entry which is preliminary data.</text>
</comment>
<gene>
    <name evidence="1" type="ORF">D1867_10700</name>
</gene>
<dbReference type="AlphaFoldDB" id="A0A6A9QEW7"/>
<proteinExistence type="predicted"/>
<name>A0A6A9QEW7_ACIIN</name>
<reference evidence="1 2" key="1">
    <citation type="submission" date="2019-10" db="EMBL/GenBank/DDBJ databases">
        <title>Genome Sequences from Six Type Strain Members of the Archaeal Family Sulfolobaceae: Acidianus ambivalens, Acidianus infernus, Metallosphaera prunae, Stygiolobus azoricus, Sulfolobus metallicus, and Sulfurisphaera ohwakuensis.</title>
        <authorList>
            <person name="Counts J.A."/>
            <person name="Kelly R.M."/>
        </authorList>
    </citation>
    <scope>NUCLEOTIDE SEQUENCE [LARGE SCALE GENOMIC DNA]</scope>
    <source>
        <strain evidence="1 2">DSM 3191</strain>
    </source>
</reference>
<keyword evidence="2" id="KW-1185">Reference proteome</keyword>